<dbReference type="VEuPathDB" id="TriTrypDB:TcIL3000_0_47640"/>
<keyword evidence="3" id="KW-1185">Reference proteome</keyword>
<reference evidence="2 3" key="2">
    <citation type="journal article" date="2012" name="Proc. Natl. Acad. Sci. U.S.A.">
        <title>Antigenic diversity is generated by distinct evolutionary mechanisms in African trypanosome species.</title>
        <authorList>
            <person name="Jackson A.P."/>
            <person name="Berry A."/>
            <person name="Aslett M."/>
            <person name="Allison H.C."/>
            <person name="Burton P."/>
            <person name="Vavrova-Anderson J."/>
            <person name="Brown R."/>
            <person name="Browne H."/>
            <person name="Corton N."/>
            <person name="Hauser H."/>
            <person name="Gamble J."/>
            <person name="Gilderthorp R."/>
            <person name="Marcello L."/>
            <person name="McQuillan J."/>
            <person name="Otto T.D."/>
            <person name="Quail M.A."/>
            <person name="Sanders M.J."/>
            <person name="van Tonder A."/>
            <person name="Ginger M.L."/>
            <person name="Field M.C."/>
            <person name="Barry J.D."/>
            <person name="Hertz-Fowler C."/>
            <person name="Berriman M."/>
        </authorList>
    </citation>
    <scope>NUCLEOTIDE SEQUENCE [LARGE SCALE GENOMIC DNA]</scope>
    <source>
        <strain evidence="2 3">IL3000</strain>
    </source>
</reference>
<protein>
    <submittedName>
        <fullName evidence="2">WGS project CAEQ00000000 data, annotated contig 1928</fullName>
    </submittedName>
</protein>
<evidence type="ECO:0000313" key="3">
    <source>
        <dbReference type="Proteomes" id="UP000000702"/>
    </source>
</evidence>
<evidence type="ECO:0000256" key="1">
    <source>
        <dbReference type="SAM" id="Phobius"/>
    </source>
</evidence>
<keyword evidence="1" id="KW-0812">Transmembrane</keyword>
<sequence length="159" mass="18894">MFCFFPFPNTIHLVHPLSLRLLIYLFVCLRLSFFLFSFFFFWTYFHPSRVLCAVFPINKYIHIVLLPSQRLRAGEKGVMTVRGSSKKEKQKKEGRCQVVHVPTHKHALLLFGFVVIRLVSRLFVCTCSWRRQGVLRSGNGNNDSFFYKKNYCCYYYQEI</sequence>
<organism evidence="2 3">
    <name type="scientific">Trypanosoma congolense (strain IL3000)</name>
    <dbReference type="NCBI Taxonomy" id="1068625"/>
    <lineage>
        <taxon>Eukaryota</taxon>
        <taxon>Discoba</taxon>
        <taxon>Euglenozoa</taxon>
        <taxon>Kinetoplastea</taxon>
        <taxon>Metakinetoplastina</taxon>
        <taxon>Trypanosomatida</taxon>
        <taxon>Trypanosomatidae</taxon>
        <taxon>Trypanosoma</taxon>
        <taxon>Nannomonas</taxon>
    </lineage>
</organism>
<proteinExistence type="predicted"/>
<name>F9WA41_TRYCI</name>
<evidence type="ECO:0000313" key="2">
    <source>
        <dbReference type="EMBL" id="CCD14097.1"/>
    </source>
</evidence>
<dbReference type="EMBL" id="CAEQ01001384">
    <property type="protein sequence ID" value="CCD14097.1"/>
    <property type="molecule type" value="Genomic_DNA"/>
</dbReference>
<feature type="transmembrane region" description="Helical" evidence="1">
    <location>
        <begin position="21"/>
        <end position="45"/>
    </location>
</feature>
<comment type="caution">
    <text evidence="2">The sequence shown here is derived from an EMBL/GenBank/DDBJ whole genome shotgun (WGS) entry which is preliminary data.</text>
</comment>
<dbReference type="AlphaFoldDB" id="F9WA41"/>
<dbReference type="Proteomes" id="UP000000702">
    <property type="component" value="Unassembled WGS sequence"/>
</dbReference>
<keyword evidence="1" id="KW-0472">Membrane</keyword>
<gene>
    <name evidence="2" type="ORF">TCIL3000_0_47640</name>
</gene>
<keyword evidence="1" id="KW-1133">Transmembrane helix</keyword>
<reference evidence="3" key="1">
    <citation type="submission" date="2011-07" db="EMBL/GenBank/DDBJ databases">
        <title>Divergent evolution of antigenic variation in African trypanosomes.</title>
        <authorList>
            <person name="Jackson A.P."/>
            <person name="Berry A."/>
            <person name="Allison H.C."/>
            <person name="Burton P."/>
            <person name="Anderson J."/>
            <person name="Aslett M."/>
            <person name="Brown R."/>
            <person name="Corton N."/>
            <person name="Harris D."/>
            <person name="Hauser H."/>
            <person name="Gamble J."/>
            <person name="Gilderthorp R."/>
            <person name="McQuillan J."/>
            <person name="Quail M.A."/>
            <person name="Sanders M."/>
            <person name="Van Tonder A."/>
            <person name="Ginger M.L."/>
            <person name="Donelson J.E."/>
            <person name="Field M.C."/>
            <person name="Barry J.D."/>
            <person name="Berriman M."/>
            <person name="Hertz-Fowler C."/>
        </authorList>
    </citation>
    <scope>NUCLEOTIDE SEQUENCE [LARGE SCALE GENOMIC DNA]</scope>
    <source>
        <strain evidence="3">IL3000</strain>
    </source>
</reference>
<accession>F9WA41</accession>